<dbReference type="OrthoDB" id="3226274at2759"/>
<proteinExistence type="predicted"/>
<dbReference type="PANTHER" id="PTHR23022">
    <property type="entry name" value="TRANSPOSABLE ELEMENT-RELATED"/>
    <property type="match status" value="1"/>
</dbReference>
<dbReference type="InterPro" id="IPR052338">
    <property type="entry name" value="Transposase_5"/>
</dbReference>
<dbReference type="InterPro" id="IPR036397">
    <property type="entry name" value="RNaseH_sf"/>
</dbReference>
<gene>
    <name evidence="3" type="ORF">EST38_g13411</name>
</gene>
<dbReference type="GO" id="GO:0003677">
    <property type="term" value="F:DNA binding"/>
    <property type="evidence" value="ECO:0007669"/>
    <property type="project" value="InterPro"/>
</dbReference>
<keyword evidence="4" id="KW-1185">Reference proteome</keyword>
<dbReference type="STRING" id="2316362.A0A4Q2D121"/>
<evidence type="ECO:0008006" key="5">
    <source>
        <dbReference type="Google" id="ProtNLM"/>
    </source>
</evidence>
<dbReference type="InterPro" id="IPR002492">
    <property type="entry name" value="Transposase_Tc1-like"/>
</dbReference>
<feature type="domain" description="Transposase Tc1-like" evidence="1">
    <location>
        <begin position="95"/>
        <end position="140"/>
    </location>
</feature>
<dbReference type="PANTHER" id="PTHR23022:SF134">
    <property type="entry name" value="TRANSPOSABLE ELEMENT TC1 TRANSPOSASE"/>
    <property type="match status" value="1"/>
</dbReference>
<evidence type="ECO:0000313" key="3">
    <source>
        <dbReference type="EMBL" id="RXW12442.1"/>
    </source>
</evidence>
<protein>
    <recommendedName>
        <fullName evidence="5">Transposase</fullName>
    </recommendedName>
</protein>
<comment type="caution">
    <text evidence="3">The sequence shown here is derived from an EMBL/GenBank/DDBJ whole genome shotgun (WGS) entry which is preliminary data.</text>
</comment>
<feature type="domain" description="Tc1-like transposase DDE" evidence="2">
    <location>
        <begin position="149"/>
        <end position="298"/>
    </location>
</feature>
<dbReference type="GO" id="GO:0006313">
    <property type="term" value="P:DNA transposition"/>
    <property type="evidence" value="ECO:0007669"/>
    <property type="project" value="InterPro"/>
</dbReference>
<sequence length="343" mass="39789">MAPHLTPTKRAKICMMKKAGYPNASIKAALIGRTDVTNRTIQRVYNRYGEKENFYDVAPKSGRPRKLTAHDARVAIRHLRNSSARNATELRQLYFPEVSVDTVKRELRRNGLEAHKRAKVPFISFKNLKVRRDWAASHLNWTVENWCAVTFSDESIFRVFGSDGIEWCWRKSGERLDPRFTKKKVKHGGGKVTVWGMITAQGVGRLVRIDGSLNASLYRDILQDDALGTFHDLGLDPQDHYFQQDNDPKHTSRIARTWFDENQIDLLPWPPSSPNINIIENLWDHFDRRIRARSPLPRSEEELWAALQEEWYKIEPSFIESLYQSLPDRVRAVYEAKGGNTRF</sequence>
<dbReference type="Gene3D" id="3.30.420.10">
    <property type="entry name" value="Ribonuclease H-like superfamily/Ribonuclease H"/>
    <property type="match status" value="1"/>
</dbReference>
<evidence type="ECO:0000313" key="4">
    <source>
        <dbReference type="Proteomes" id="UP000290288"/>
    </source>
</evidence>
<evidence type="ECO:0000259" key="1">
    <source>
        <dbReference type="Pfam" id="PF01498"/>
    </source>
</evidence>
<dbReference type="GO" id="GO:0015074">
    <property type="term" value="P:DNA integration"/>
    <property type="evidence" value="ECO:0007669"/>
    <property type="project" value="InterPro"/>
</dbReference>
<dbReference type="Proteomes" id="UP000290288">
    <property type="component" value="Unassembled WGS sequence"/>
</dbReference>
<dbReference type="InterPro" id="IPR038717">
    <property type="entry name" value="Tc1-like_DDE_dom"/>
</dbReference>
<dbReference type="InterPro" id="IPR009057">
    <property type="entry name" value="Homeodomain-like_sf"/>
</dbReference>
<organism evidence="3 4">
    <name type="scientific">Candolleomyces aberdarensis</name>
    <dbReference type="NCBI Taxonomy" id="2316362"/>
    <lineage>
        <taxon>Eukaryota</taxon>
        <taxon>Fungi</taxon>
        <taxon>Dikarya</taxon>
        <taxon>Basidiomycota</taxon>
        <taxon>Agaricomycotina</taxon>
        <taxon>Agaricomycetes</taxon>
        <taxon>Agaricomycetidae</taxon>
        <taxon>Agaricales</taxon>
        <taxon>Agaricineae</taxon>
        <taxon>Psathyrellaceae</taxon>
        <taxon>Candolleomyces</taxon>
    </lineage>
</organism>
<dbReference type="EMBL" id="SDEE01001239">
    <property type="protein sequence ID" value="RXW12442.1"/>
    <property type="molecule type" value="Genomic_DNA"/>
</dbReference>
<dbReference type="Pfam" id="PF01498">
    <property type="entry name" value="HTH_Tnp_Tc3_2"/>
    <property type="match status" value="1"/>
</dbReference>
<dbReference type="AlphaFoldDB" id="A0A4Q2D121"/>
<name>A0A4Q2D121_9AGAR</name>
<accession>A0A4Q2D121</accession>
<reference evidence="3 4" key="1">
    <citation type="submission" date="2019-01" db="EMBL/GenBank/DDBJ databases">
        <title>Draft genome sequence of Psathyrella aberdarensis IHI B618.</title>
        <authorList>
            <person name="Buettner E."/>
            <person name="Kellner H."/>
        </authorList>
    </citation>
    <scope>NUCLEOTIDE SEQUENCE [LARGE SCALE GENOMIC DNA]</scope>
    <source>
        <strain evidence="3 4">IHI B618</strain>
    </source>
</reference>
<dbReference type="Pfam" id="PF13358">
    <property type="entry name" value="DDE_3"/>
    <property type="match status" value="1"/>
</dbReference>
<dbReference type="SUPFAM" id="SSF46689">
    <property type="entry name" value="Homeodomain-like"/>
    <property type="match status" value="1"/>
</dbReference>
<evidence type="ECO:0000259" key="2">
    <source>
        <dbReference type="Pfam" id="PF13358"/>
    </source>
</evidence>